<dbReference type="InterPro" id="IPR011335">
    <property type="entry name" value="Restrct_endonuc-II-like"/>
</dbReference>
<evidence type="ECO:0000313" key="2">
    <source>
        <dbReference type="Proteomes" id="UP000234545"/>
    </source>
</evidence>
<dbReference type="Gene3D" id="3.40.960.10">
    <property type="entry name" value="VSR Endonuclease"/>
    <property type="match status" value="1"/>
</dbReference>
<dbReference type="Proteomes" id="UP000234545">
    <property type="component" value="Unassembled WGS sequence"/>
</dbReference>
<dbReference type="EMBL" id="PKKJ01000001">
    <property type="protein sequence ID" value="PKY67174.1"/>
    <property type="molecule type" value="Genomic_DNA"/>
</dbReference>
<comment type="caution">
    <text evidence="1">The sequence shown here is derived from an EMBL/GenBank/DDBJ whole genome shotgun (WGS) entry which is preliminary data.</text>
</comment>
<dbReference type="AlphaFoldDB" id="A0A2I1I7S1"/>
<gene>
    <name evidence="1" type="ORF">CYJ25_02790</name>
</gene>
<protein>
    <recommendedName>
        <fullName evidence="3">DUF559 domain-containing protein</fullName>
    </recommendedName>
</protein>
<organism evidence="1 2">
    <name type="scientific">Schaalia turicensis</name>
    <dbReference type="NCBI Taxonomy" id="131111"/>
    <lineage>
        <taxon>Bacteria</taxon>
        <taxon>Bacillati</taxon>
        <taxon>Actinomycetota</taxon>
        <taxon>Actinomycetes</taxon>
        <taxon>Actinomycetales</taxon>
        <taxon>Actinomycetaceae</taxon>
        <taxon>Schaalia</taxon>
    </lineage>
</organism>
<evidence type="ECO:0000313" key="1">
    <source>
        <dbReference type="EMBL" id="PKY67174.1"/>
    </source>
</evidence>
<name>A0A2I1I7S1_9ACTO</name>
<dbReference type="OrthoDB" id="3258696at2"/>
<accession>A0A2I1I7S1</accession>
<sequence length="348" mass="39422">MHRFQAPRIRDVRKAMTFTRPHRASRDELMYNVEIRRGAFLSVTYLSTLPQHWQREQAVQLARIIAVQHTHPRCVPTGISAAYLHGARAFDYPGDVHMASLSNSTRSAKVLPAVTLGEEVLASRATIVFHRMLPIANHACRIDGVRSLTLHDALLTLAVQECGALAFSMACSGMRLLIENTRSRSIGFKKRLRTLRQSLSAQFKQLESGHRHRADGSWLFAHADAACESPGESHILWILRSSGLAGIETQYEVTSNGNRFFFDLCFPEARVAIEFDGRFKYGDSDLEIDEATAKQVQRQTQLEADGWQFIRFRWEDLPDYSKILNSVFMLLLQVGVCPTTMRRARVHA</sequence>
<proteinExistence type="predicted"/>
<evidence type="ECO:0008006" key="3">
    <source>
        <dbReference type="Google" id="ProtNLM"/>
    </source>
</evidence>
<dbReference type="SUPFAM" id="SSF52980">
    <property type="entry name" value="Restriction endonuclease-like"/>
    <property type="match status" value="1"/>
</dbReference>
<dbReference type="RefSeq" id="WP_101627649.1">
    <property type="nucleotide sequence ID" value="NZ_PKKJ01000001.1"/>
</dbReference>
<reference evidence="1 2" key="1">
    <citation type="submission" date="2017-12" db="EMBL/GenBank/DDBJ databases">
        <title>Phylogenetic diversity of female urinary microbiome.</title>
        <authorList>
            <person name="Thomas-White K."/>
            <person name="Wolfe A.J."/>
        </authorList>
    </citation>
    <scope>NUCLEOTIDE SEQUENCE [LARGE SCALE GENOMIC DNA]</scope>
    <source>
        <strain evidence="1 2">UMB0250</strain>
    </source>
</reference>